<proteinExistence type="predicted"/>
<organism evidence="1 2">
    <name type="scientific">Methylorubrum populi</name>
    <dbReference type="NCBI Taxonomy" id="223967"/>
    <lineage>
        <taxon>Bacteria</taxon>
        <taxon>Pseudomonadati</taxon>
        <taxon>Pseudomonadota</taxon>
        <taxon>Alphaproteobacteria</taxon>
        <taxon>Hyphomicrobiales</taxon>
        <taxon>Methylobacteriaceae</taxon>
        <taxon>Methylorubrum</taxon>
    </lineage>
</organism>
<name>A0A160PJY8_9HYPH</name>
<gene>
    <name evidence="1" type="ORF">MPPM_4769</name>
</gene>
<reference evidence="1 2" key="1">
    <citation type="journal article" date="2016" name="Genome Announc.">
        <title>Complete Genome Sequence of Methylobacterium populi P-1M, Isolated from Pink-Pigmented Household Biofilm.</title>
        <authorList>
            <person name="Morohoshi T."/>
            <person name="Ikeda T."/>
        </authorList>
    </citation>
    <scope>NUCLEOTIDE SEQUENCE [LARGE SCALE GENOMIC DNA]</scope>
    <source>
        <strain evidence="1 2">P-1M</strain>
    </source>
</reference>
<accession>A0A160PJY8</accession>
<protein>
    <submittedName>
        <fullName evidence="1">Uncharacterized protein</fullName>
    </submittedName>
</protein>
<evidence type="ECO:0000313" key="1">
    <source>
        <dbReference type="EMBL" id="BAU93374.1"/>
    </source>
</evidence>
<dbReference type="Proteomes" id="UP000218288">
    <property type="component" value="Chromosome"/>
</dbReference>
<dbReference type="AlphaFoldDB" id="A0A160PJY8"/>
<dbReference type="EMBL" id="AP014809">
    <property type="protein sequence ID" value="BAU93374.1"/>
    <property type="molecule type" value="Genomic_DNA"/>
</dbReference>
<sequence length="72" mass="7292">MAGLAFAGLTVGDLGIMGDEAGSGCMGATKALASLVIGVTADWVKGCGGRRIVMGWQMFNGRPTAPGRARHL</sequence>
<evidence type="ECO:0000313" key="2">
    <source>
        <dbReference type="Proteomes" id="UP000218288"/>
    </source>
</evidence>